<proteinExistence type="predicted"/>
<comment type="caution">
    <text evidence="2">The sequence shown here is derived from an EMBL/GenBank/DDBJ whole genome shotgun (WGS) entry which is preliminary data.</text>
</comment>
<feature type="signal peptide" evidence="1">
    <location>
        <begin position="1"/>
        <end position="26"/>
    </location>
</feature>
<dbReference type="InterPro" id="IPR011042">
    <property type="entry name" value="6-blade_b-propeller_TolB-like"/>
</dbReference>
<organism evidence="2 3">
    <name type="scientific">Eiseniibacteriota bacterium</name>
    <dbReference type="NCBI Taxonomy" id="2212470"/>
    <lineage>
        <taxon>Bacteria</taxon>
        <taxon>Candidatus Eiseniibacteriota</taxon>
    </lineage>
</organism>
<gene>
    <name evidence="2" type="ORF">E6K81_08385</name>
</gene>
<keyword evidence="1" id="KW-0732">Signal</keyword>
<feature type="chain" id="PRO_5021945496" description="Peptidase MA-like domain-containing protein" evidence="1">
    <location>
        <begin position="27"/>
        <end position="522"/>
    </location>
</feature>
<dbReference type="Proteomes" id="UP000319771">
    <property type="component" value="Unassembled WGS sequence"/>
</dbReference>
<evidence type="ECO:0000313" key="2">
    <source>
        <dbReference type="EMBL" id="TMQ72110.1"/>
    </source>
</evidence>
<dbReference type="Pfam" id="PF07676">
    <property type="entry name" value="PD40"/>
    <property type="match status" value="2"/>
</dbReference>
<dbReference type="InterPro" id="IPR011659">
    <property type="entry name" value="WD40"/>
</dbReference>
<name>A0A538U8B9_UNCEI</name>
<dbReference type="EMBL" id="VBPB01000121">
    <property type="protein sequence ID" value="TMQ72110.1"/>
    <property type="molecule type" value="Genomic_DNA"/>
</dbReference>
<reference evidence="2 3" key="1">
    <citation type="journal article" date="2019" name="Nat. Microbiol.">
        <title>Mediterranean grassland soil C-N compound turnover is dependent on rainfall and depth, and is mediated by genomically divergent microorganisms.</title>
        <authorList>
            <person name="Diamond S."/>
            <person name="Andeer P.F."/>
            <person name="Li Z."/>
            <person name="Crits-Christoph A."/>
            <person name="Burstein D."/>
            <person name="Anantharaman K."/>
            <person name="Lane K.R."/>
            <person name="Thomas B.C."/>
            <person name="Pan C."/>
            <person name="Northen T.R."/>
            <person name="Banfield J.F."/>
        </authorList>
    </citation>
    <scope>NUCLEOTIDE SEQUENCE [LARGE SCALE GENOMIC DNA]</scope>
    <source>
        <strain evidence="2">WS_11</strain>
    </source>
</reference>
<evidence type="ECO:0000313" key="3">
    <source>
        <dbReference type="Proteomes" id="UP000319771"/>
    </source>
</evidence>
<dbReference type="Gene3D" id="2.120.10.30">
    <property type="entry name" value="TolB, C-terminal domain"/>
    <property type="match status" value="1"/>
</dbReference>
<dbReference type="SUPFAM" id="SSF69304">
    <property type="entry name" value="Tricorn protease N-terminal domain"/>
    <property type="match status" value="1"/>
</dbReference>
<evidence type="ECO:0008006" key="4">
    <source>
        <dbReference type="Google" id="ProtNLM"/>
    </source>
</evidence>
<evidence type="ECO:0000256" key="1">
    <source>
        <dbReference type="SAM" id="SignalP"/>
    </source>
</evidence>
<sequence>MSFARIARTAAALSLVAALWCTPAGGQVFGKNKVQYEPLDWSVLETPHLRLHYYAQEESLARRLAATAESVCVEYDVRFRLPSHHPIPFLLFSEHHIFQQTNATPELISEGVGGLTEFIKGRVMVPHTGSWARLVWVTRHELTHAYMLEKLGQVMKNHHRTQGYLPPLWFTEGLAEFCGTHWDADGEGLLRDAVLSGEALPLTRSGPIAGSVLMYKEGQSFLLYLADRFGPGKVFDLLDNWYRGDDFETVFRITLGLPLKDVDEDWFLGLRRHYYPVVAQAQSAKDLARRLTTHGYYNLGARVLPAASVRDSARPDSALRFCYFAASEAGVDLMLNEPGPGGKRREHRVLRGGQSPSFESFHLFQNRPDASPSGLIALSSKRGGRDDLYLVDSGRRRVVRRLEFPHLVAINDPCIVPGEQAVVFSAQDQGGRSDLYRADWSRGEVRLERLTHDDFDDVEPDLTPDGRWIVFASDRGDLGGRYGIFRLAAGGGVPEALSEPAQGDDRQPVVSPDGRWIAYRST</sequence>
<feature type="non-terminal residue" evidence="2">
    <location>
        <position position="522"/>
    </location>
</feature>
<protein>
    <recommendedName>
        <fullName evidence="4">Peptidase MA-like domain-containing protein</fullName>
    </recommendedName>
</protein>
<accession>A0A538U8B9</accession>
<dbReference type="AlphaFoldDB" id="A0A538U8B9"/>